<dbReference type="KEGG" id="bhu:bhn_I0514"/>
<name>A0A1D9NYY6_9FIRM</name>
<accession>A0A1D9NYY6</accession>
<evidence type="ECO:0000313" key="1">
    <source>
        <dbReference type="EMBL" id="AOZ95548.1"/>
    </source>
</evidence>
<dbReference type="RefSeq" id="WP_071175317.1">
    <property type="nucleotide sequence ID" value="NZ_CP017831.1"/>
</dbReference>
<protein>
    <submittedName>
        <fullName evidence="1">Uncharacterized protein</fullName>
    </submittedName>
</protein>
<dbReference type="PROSITE" id="PS51257">
    <property type="entry name" value="PROKAR_LIPOPROTEIN"/>
    <property type="match status" value="1"/>
</dbReference>
<proteinExistence type="predicted"/>
<dbReference type="Proteomes" id="UP000179284">
    <property type="component" value="Chromosome I"/>
</dbReference>
<keyword evidence="2" id="KW-1185">Reference proteome</keyword>
<dbReference type="EMBL" id="CP017831">
    <property type="protein sequence ID" value="AOZ95548.1"/>
    <property type="molecule type" value="Genomic_DNA"/>
</dbReference>
<sequence length="495" mass="56531">MKKTIFNTIKIVIFLLILGGCIFASTVVLRRKDSDFKYADFLSESKEGHIDVLFIGSSHVINAINPVVLYDDYGYTSYNMGGHGSLLQSTYWELRESLEYMTPEWVVVDTYMIEKNVKYLDDREEYEDDDINTSVEQLHLNMDVWPYNDLKVKAIDDLISDEKTKNEFLYDFIVYHNRWQNLTANDFKTLTGTADRNQLFGGEMRYKVEIDPPIHPEATEGDYLTEDTVGCEYLRKIIELCQDKGIGVVVTYYPFAAETGDKAAAVKAGEIAAEYDVPFLNMLELDVVDLYSDLNDHGHLNVTGATKVTDYMGEWLSNTGDLIDHRGDPEYSHWEDNAEKFQAELDDMVLDEDNLYVKLNLLKLDGYSFILYVNEDSGVYHDTAMMHIIDNLSGSGKVSTDNSAYVVIKDGATGKVYDAKGGEILESVPTAMGNLYYRFVEKYYRILSPVDDEDTNYLYDDGHAAEDIQLIIFDSETGEILSHDYYRSYGGNYER</sequence>
<organism evidence="1 2">
    <name type="scientific">Butyrivibrio hungatei</name>
    <dbReference type="NCBI Taxonomy" id="185008"/>
    <lineage>
        <taxon>Bacteria</taxon>
        <taxon>Bacillati</taxon>
        <taxon>Bacillota</taxon>
        <taxon>Clostridia</taxon>
        <taxon>Lachnospirales</taxon>
        <taxon>Lachnospiraceae</taxon>
        <taxon>Butyrivibrio</taxon>
    </lineage>
</organism>
<dbReference type="AlphaFoldDB" id="A0A1D9NYY6"/>
<evidence type="ECO:0000313" key="2">
    <source>
        <dbReference type="Proteomes" id="UP000179284"/>
    </source>
</evidence>
<reference evidence="2" key="1">
    <citation type="submission" date="2016-10" db="EMBL/GenBank/DDBJ databases">
        <title>The complete genome sequence of the rumen bacterium Butyrivibrio hungatei MB2003.</title>
        <authorList>
            <person name="Palevich N."/>
            <person name="Kelly W.J."/>
            <person name="Leahy S.C."/>
            <person name="Altermann E."/>
            <person name="Rakonjac J."/>
            <person name="Attwood G.T."/>
        </authorList>
    </citation>
    <scope>NUCLEOTIDE SEQUENCE [LARGE SCALE GENOMIC DNA]</scope>
    <source>
        <strain evidence="2">MB2003</strain>
    </source>
</reference>
<gene>
    <name evidence="1" type="ORF">bhn_I0514</name>
</gene>
<dbReference type="OrthoDB" id="9796702at2"/>
<dbReference type="SUPFAM" id="SSF52266">
    <property type="entry name" value="SGNH hydrolase"/>
    <property type="match status" value="1"/>
</dbReference>